<dbReference type="EMBL" id="CP159837">
    <property type="protein sequence ID" value="XCM35752.1"/>
    <property type="molecule type" value="Genomic_DNA"/>
</dbReference>
<evidence type="ECO:0000256" key="3">
    <source>
        <dbReference type="HAMAP-Rule" id="MF_01384"/>
    </source>
</evidence>
<reference evidence="4" key="1">
    <citation type="submission" date="2024-07" db="EMBL/GenBank/DDBJ databases">
        <authorList>
            <person name="Kim Y.J."/>
            <person name="Jeong J.Y."/>
        </authorList>
    </citation>
    <scope>NUCLEOTIDE SEQUENCE</scope>
    <source>
        <strain evidence="4">GIHE-MW2</strain>
    </source>
</reference>
<dbReference type="GO" id="GO:0016151">
    <property type="term" value="F:nickel cation binding"/>
    <property type="evidence" value="ECO:0007669"/>
    <property type="project" value="UniProtKB-UniRule"/>
</dbReference>
<evidence type="ECO:0000256" key="2">
    <source>
        <dbReference type="ARBA" id="ARBA00023186"/>
    </source>
</evidence>
<comment type="subunit">
    <text evidence="3">UreD, UreF and UreG form a complex that acts as a GTP-hydrolysis-dependent molecular chaperone, activating the urease apoprotein by helping to assemble the nickel containing metallocenter of UreC. The UreE protein probably delivers the nickel.</text>
</comment>
<dbReference type="GO" id="GO:0005737">
    <property type="term" value="C:cytoplasm"/>
    <property type="evidence" value="ECO:0007669"/>
    <property type="project" value="UniProtKB-SubCell"/>
</dbReference>
<gene>
    <name evidence="3" type="primary">ureD</name>
    <name evidence="4" type="ORF">ABWT76_004453</name>
</gene>
<evidence type="ECO:0000313" key="4">
    <source>
        <dbReference type="EMBL" id="XCM35752.1"/>
    </source>
</evidence>
<dbReference type="AlphaFoldDB" id="A0AAU8J9E1"/>
<proteinExistence type="inferred from homology"/>
<dbReference type="RefSeq" id="WP_054468104.1">
    <property type="nucleotide sequence ID" value="NZ_CP159837.1"/>
</dbReference>
<keyword evidence="2 3" id="KW-0143">Chaperone</keyword>
<protein>
    <recommendedName>
        <fullName evidence="3">Urease accessory protein UreD</fullName>
    </recommendedName>
</protein>
<dbReference type="PANTHER" id="PTHR33643:SF1">
    <property type="entry name" value="UREASE ACCESSORY PROTEIN D"/>
    <property type="match status" value="1"/>
</dbReference>
<organism evidence="4">
    <name type="scientific">Planktothricoides raciborskii GIHE-MW2</name>
    <dbReference type="NCBI Taxonomy" id="2792601"/>
    <lineage>
        <taxon>Bacteria</taxon>
        <taxon>Bacillati</taxon>
        <taxon>Cyanobacteriota</taxon>
        <taxon>Cyanophyceae</taxon>
        <taxon>Oscillatoriophycideae</taxon>
        <taxon>Oscillatoriales</taxon>
        <taxon>Oscillatoriaceae</taxon>
        <taxon>Planktothricoides</taxon>
    </lineage>
</organism>
<evidence type="ECO:0000256" key="1">
    <source>
        <dbReference type="ARBA" id="ARBA00007177"/>
    </source>
</evidence>
<accession>A0AAU8J9E1</accession>
<comment type="function">
    <text evidence="3">Required for maturation of urease via the functional incorporation of the urease nickel metallocenter.</text>
</comment>
<sequence length="293" mass="32833">MNNSQINDLGEKQLGQVRQAGWQGILNLVYANHQGKTQVTDSYMKAPLKIQRPFYPEGETICHSVVLHTAGGIVGGDRLAQNFHLRENAKALITTAAASKIYRSNGNNAQQTINIKVDNDACLEFIPQETIVFNQALYRQDLTVELAPGASFFGWEITRFGRSARGEKFLAGAWRSNTEVWQAGEPLWIDRQCLFGSEEMFHSPNALKGYPLVGTLFWIGQPVSADAIASARNFWYNRKGEGEAGVTQILNGLVCRYRGNSTSEVRSWFIDVWHLLRLSYLGIPASKPRVWQL</sequence>
<keyword evidence="3" id="KW-0996">Nickel insertion</keyword>
<dbReference type="HAMAP" id="MF_01384">
    <property type="entry name" value="UreD"/>
    <property type="match status" value="1"/>
</dbReference>
<keyword evidence="3" id="KW-0963">Cytoplasm</keyword>
<comment type="similarity">
    <text evidence="1 3">Belongs to the UreD family.</text>
</comment>
<name>A0AAU8J9E1_9CYAN</name>
<dbReference type="InterPro" id="IPR002669">
    <property type="entry name" value="UreD"/>
</dbReference>
<comment type="subcellular location">
    <subcellularLocation>
        <location evidence="3">Cytoplasm</location>
    </subcellularLocation>
</comment>
<dbReference type="PANTHER" id="PTHR33643">
    <property type="entry name" value="UREASE ACCESSORY PROTEIN D"/>
    <property type="match status" value="1"/>
</dbReference>
<dbReference type="Pfam" id="PF01774">
    <property type="entry name" value="UreD"/>
    <property type="match status" value="1"/>
</dbReference>